<sequence>EGNCVIPISFLSSEVSFSTFFVVGGIGSIFF</sequence>
<organism evidence="1">
    <name type="scientific">marine sediment metagenome</name>
    <dbReference type="NCBI Taxonomy" id="412755"/>
    <lineage>
        <taxon>unclassified sequences</taxon>
        <taxon>metagenomes</taxon>
        <taxon>ecological metagenomes</taxon>
    </lineage>
</organism>
<dbReference type="AlphaFoldDB" id="X1BN11"/>
<comment type="caution">
    <text evidence="1">The sequence shown here is derived from an EMBL/GenBank/DDBJ whole genome shotgun (WGS) entry which is preliminary data.</text>
</comment>
<name>X1BN11_9ZZZZ</name>
<dbReference type="EMBL" id="BART01019876">
    <property type="protein sequence ID" value="GAG97329.1"/>
    <property type="molecule type" value="Genomic_DNA"/>
</dbReference>
<proteinExistence type="predicted"/>
<protein>
    <submittedName>
        <fullName evidence="1">Uncharacterized protein</fullName>
    </submittedName>
</protein>
<reference evidence="1" key="1">
    <citation type="journal article" date="2014" name="Front. Microbiol.">
        <title>High frequency of phylogenetically diverse reductive dehalogenase-homologous genes in deep subseafloor sedimentary metagenomes.</title>
        <authorList>
            <person name="Kawai M."/>
            <person name="Futagami T."/>
            <person name="Toyoda A."/>
            <person name="Takaki Y."/>
            <person name="Nishi S."/>
            <person name="Hori S."/>
            <person name="Arai W."/>
            <person name="Tsubouchi T."/>
            <person name="Morono Y."/>
            <person name="Uchiyama I."/>
            <person name="Ito T."/>
            <person name="Fujiyama A."/>
            <person name="Inagaki F."/>
            <person name="Takami H."/>
        </authorList>
    </citation>
    <scope>NUCLEOTIDE SEQUENCE</scope>
    <source>
        <strain evidence="1">Expedition CK06-06</strain>
    </source>
</reference>
<feature type="non-terminal residue" evidence="1">
    <location>
        <position position="1"/>
    </location>
</feature>
<evidence type="ECO:0000313" key="1">
    <source>
        <dbReference type="EMBL" id="GAG97329.1"/>
    </source>
</evidence>
<accession>X1BN11</accession>
<gene>
    <name evidence="1" type="ORF">S01H4_37068</name>
</gene>